<dbReference type="Pfam" id="PF00271">
    <property type="entry name" value="Helicase_C"/>
    <property type="match status" value="1"/>
</dbReference>
<dbReference type="GO" id="GO:0005737">
    <property type="term" value="C:cytoplasm"/>
    <property type="evidence" value="ECO:0007669"/>
    <property type="project" value="UniProtKB-SubCell"/>
</dbReference>
<dbReference type="Pfam" id="PF18119">
    <property type="entry name" value="RIG-I_C"/>
    <property type="match status" value="1"/>
</dbReference>
<dbReference type="AlphaFoldDB" id="A0AAN8J1U8"/>
<evidence type="ECO:0000256" key="14">
    <source>
        <dbReference type="ARBA" id="ARBA00023118"/>
    </source>
</evidence>
<keyword evidence="5" id="KW-0399">Innate immunity</keyword>
<name>A0AAN8J1U8_TRICO</name>
<dbReference type="GO" id="GO:0046872">
    <property type="term" value="F:metal ion binding"/>
    <property type="evidence" value="ECO:0007669"/>
    <property type="project" value="UniProtKB-KW"/>
</dbReference>
<keyword evidence="12" id="KW-0391">Immunity</keyword>
<dbReference type="PANTHER" id="PTHR14074">
    <property type="entry name" value="HELICASE WITH DEATH DOMAIN-RELATED"/>
    <property type="match status" value="1"/>
</dbReference>
<gene>
    <name evidence="19" type="ORF">GCK32_008616</name>
</gene>
<comment type="similarity">
    <text evidence="2">Belongs to the helicase family. RLR subfamily.</text>
</comment>
<evidence type="ECO:0000256" key="5">
    <source>
        <dbReference type="ARBA" id="ARBA00022588"/>
    </source>
</evidence>
<keyword evidence="13" id="KW-0694">RNA-binding</keyword>
<feature type="domain" description="RLR CTR" evidence="18">
    <location>
        <begin position="846"/>
        <end position="930"/>
    </location>
</feature>
<evidence type="ECO:0000256" key="12">
    <source>
        <dbReference type="ARBA" id="ARBA00022859"/>
    </source>
</evidence>
<dbReference type="Proteomes" id="UP001331761">
    <property type="component" value="Unassembled WGS sequence"/>
</dbReference>
<evidence type="ECO:0000256" key="4">
    <source>
        <dbReference type="ARBA" id="ARBA00022490"/>
    </source>
</evidence>
<dbReference type="SUPFAM" id="SSF52540">
    <property type="entry name" value="P-loop containing nucleoside triphosphate hydrolases"/>
    <property type="match status" value="2"/>
</dbReference>
<dbReference type="Pfam" id="PF11648">
    <property type="entry name" value="RIG-I_C-RD"/>
    <property type="match status" value="1"/>
</dbReference>
<evidence type="ECO:0000313" key="20">
    <source>
        <dbReference type="Proteomes" id="UP001331761"/>
    </source>
</evidence>
<dbReference type="SMART" id="SM00487">
    <property type="entry name" value="DEXDc"/>
    <property type="match status" value="1"/>
</dbReference>
<evidence type="ECO:0000256" key="13">
    <source>
        <dbReference type="ARBA" id="ARBA00022884"/>
    </source>
</evidence>
<proteinExistence type="inferred from homology"/>
<dbReference type="Gene3D" id="1.20.1320.30">
    <property type="match status" value="1"/>
</dbReference>
<organism evidence="19 20">
    <name type="scientific">Trichostrongylus colubriformis</name>
    <name type="common">Black scour worm</name>
    <dbReference type="NCBI Taxonomy" id="6319"/>
    <lineage>
        <taxon>Eukaryota</taxon>
        <taxon>Metazoa</taxon>
        <taxon>Ecdysozoa</taxon>
        <taxon>Nematoda</taxon>
        <taxon>Chromadorea</taxon>
        <taxon>Rhabditida</taxon>
        <taxon>Rhabditina</taxon>
        <taxon>Rhabditomorpha</taxon>
        <taxon>Strongyloidea</taxon>
        <taxon>Trichostrongylidae</taxon>
        <taxon>Trichostrongylus</taxon>
    </lineage>
</organism>
<keyword evidence="11" id="KW-0067">ATP-binding</keyword>
<keyword evidence="10" id="KW-0862">Zinc</keyword>
<dbReference type="GO" id="GO:0003724">
    <property type="term" value="F:RNA helicase activity"/>
    <property type="evidence" value="ECO:0007669"/>
    <property type="project" value="UniProtKB-EC"/>
</dbReference>
<dbReference type="Gene3D" id="2.170.150.30">
    <property type="entry name" value="RIG-I-like receptor, C-terminal regulatory domain"/>
    <property type="match status" value="1"/>
</dbReference>
<keyword evidence="20" id="KW-1185">Reference proteome</keyword>
<feature type="domain" description="Helicase C-terminal" evidence="17">
    <location>
        <begin position="652"/>
        <end position="830"/>
    </location>
</feature>
<dbReference type="InterPro" id="IPR001650">
    <property type="entry name" value="Helicase_C-like"/>
</dbReference>
<dbReference type="Pfam" id="PF00270">
    <property type="entry name" value="DEAD"/>
    <property type="match status" value="1"/>
</dbReference>
<dbReference type="GO" id="GO:0003723">
    <property type="term" value="F:RNA binding"/>
    <property type="evidence" value="ECO:0007669"/>
    <property type="project" value="UniProtKB-KW"/>
</dbReference>
<dbReference type="PANTHER" id="PTHR14074:SF16">
    <property type="entry name" value="ANTIVIRAL INNATE IMMUNE RESPONSE RECEPTOR RIG-I"/>
    <property type="match status" value="1"/>
</dbReference>
<comment type="caution">
    <text evidence="19">The sequence shown here is derived from an EMBL/GenBank/DDBJ whole genome shotgun (WGS) entry which is preliminary data.</text>
</comment>
<feature type="non-terminal residue" evidence="19">
    <location>
        <position position="930"/>
    </location>
</feature>
<dbReference type="PROSITE" id="PS51789">
    <property type="entry name" value="RLR_CTR"/>
    <property type="match status" value="1"/>
</dbReference>
<dbReference type="SMART" id="SM00490">
    <property type="entry name" value="HELICc"/>
    <property type="match status" value="1"/>
</dbReference>
<sequence length="930" mass="107065">MGQLAGSDTVALPFSDKRYTAFLHLFRMEIIQMFSDPANVRCIAEFREYFESEDDIPTIMAEVGASDNADAKRDALHYFLDVVFDNLDAVRELDEMIRIVRPKLWSDAHLRNVNADSLTFKVFLEKFFPEGDEELILIDRCAAALDAEFFLTSLDKLNNPYPELLSIKAPKFEDTNEIDERYWAARILRTLPLLNRNTDDWFYDFVEACSKDPYNRAVLWYLLPNYEEVLENRLIERRRRRTGKSVKDDESIEAVPEITEMRKPSDYANFRTSMYDDIQEAEPLRLRPYQEELVEAALRGKNSIACAPTGSGKTEVSIYVAMCHLEEKASNNQPARVAMLVPRTPLVDQQKHRFHKYVRGRYYVEGFHGSGLKGASRRDIVLACDIVVMTPQILLNMLKSIRQDERLYVCDFSLLIFDEVHHCTKDHPYNILMQTIHDYQGPKPQTMGLTASLGAGMVLTEDGGMKAIYELMANMGATALASVKRHVDILAQYVPKPDDSTKQVDRPKLQNSPFLSTLITIMDKIQRDVEKQLKKLTGDNETGYKLAKEAVRFEDPLVTEKYIQKINTLSTTLARIHNGDFKFEPSIALEYLSVLSQAISINDLMPARYSLQYLNKNITALKEKFEVDCSMKFYKHYEEHLEKLRQSAKEEPKKPIVAALEEELKDQFKKDENSRAIIFVTRRSTAVELMHYLNTDEVLGRRDLVGFVTSTSKKSTEYGQTQEEQTRVLDEFNRGRRKVIVATSVVEEGLDVSTCNLIIKYNSSSNAVQRVQRRGRARARDSRSVLIVLTENVAQTEYQAIMAEKIMDKCVQRIRDQGERTLEKKVLDVMERQAKERRVFVELRMKAREALKDKMFTIRCKMDSADICNSTDVRTINGSSYVCVDPTVWSRMKIKTKEVSNKMKFVDEVTQILAEVYCECGQKIGTVMKY</sequence>
<keyword evidence="6" id="KW-0479">Metal-binding</keyword>
<evidence type="ECO:0000256" key="15">
    <source>
        <dbReference type="ARBA" id="ARBA00049390"/>
    </source>
</evidence>
<evidence type="ECO:0000259" key="18">
    <source>
        <dbReference type="PROSITE" id="PS51789"/>
    </source>
</evidence>
<evidence type="ECO:0000259" key="17">
    <source>
        <dbReference type="PROSITE" id="PS51194"/>
    </source>
</evidence>
<dbReference type="InterPro" id="IPR021673">
    <property type="entry name" value="RLR_CTR"/>
</dbReference>
<keyword evidence="9 19" id="KW-0347">Helicase</keyword>
<dbReference type="InterPro" id="IPR014001">
    <property type="entry name" value="Helicase_ATP-bd"/>
</dbReference>
<comment type="catalytic activity">
    <reaction evidence="15">
        <text>ATP + H2O = ADP + phosphate + H(+)</text>
        <dbReference type="Rhea" id="RHEA:13065"/>
        <dbReference type="ChEBI" id="CHEBI:15377"/>
        <dbReference type="ChEBI" id="CHEBI:15378"/>
        <dbReference type="ChEBI" id="CHEBI:30616"/>
        <dbReference type="ChEBI" id="CHEBI:43474"/>
        <dbReference type="ChEBI" id="CHEBI:456216"/>
        <dbReference type="EC" id="3.6.4.13"/>
    </reaction>
    <physiologicalReaction direction="left-to-right" evidence="15">
        <dbReference type="Rhea" id="RHEA:13066"/>
    </physiologicalReaction>
</comment>
<evidence type="ECO:0000256" key="1">
    <source>
        <dbReference type="ARBA" id="ARBA00004496"/>
    </source>
</evidence>
<keyword evidence="4" id="KW-0963">Cytoplasm</keyword>
<reference evidence="19 20" key="1">
    <citation type="submission" date="2019-10" db="EMBL/GenBank/DDBJ databases">
        <title>Assembly and Annotation for the nematode Trichostrongylus colubriformis.</title>
        <authorList>
            <person name="Martin J."/>
        </authorList>
    </citation>
    <scope>NUCLEOTIDE SEQUENCE [LARGE SCALE GENOMIC DNA]</scope>
    <source>
        <strain evidence="19">G859</strain>
        <tissue evidence="19">Whole worm</tissue>
    </source>
</reference>
<protein>
    <recommendedName>
        <fullName evidence="3">RNA helicase</fullName>
        <ecNumber evidence="3">3.6.4.13</ecNumber>
    </recommendedName>
</protein>
<evidence type="ECO:0000256" key="3">
    <source>
        <dbReference type="ARBA" id="ARBA00012552"/>
    </source>
</evidence>
<dbReference type="EMBL" id="WIXE01011340">
    <property type="protein sequence ID" value="KAK5976819.1"/>
    <property type="molecule type" value="Genomic_DNA"/>
</dbReference>
<feature type="domain" description="Helicase ATP-binding" evidence="16">
    <location>
        <begin position="294"/>
        <end position="471"/>
    </location>
</feature>
<dbReference type="GO" id="GO:0045087">
    <property type="term" value="P:innate immune response"/>
    <property type="evidence" value="ECO:0007669"/>
    <property type="project" value="UniProtKB-KW"/>
</dbReference>
<dbReference type="GO" id="GO:0051607">
    <property type="term" value="P:defense response to virus"/>
    <property type="evidence" value="ECO:0007669"/>
    <property type="project" value="UniProtKB-KW"/>
</dbReference>
<dbReference type="GO" id="GO:0016787">
    <property type="term" value="F:hydrolase activity"/>
    <property type="evidence" value="ECO:0007669"/>
    <property type="project" value="UniProtKB-KW"/>
</dbReference>
<dbReference type="GO" id="GO:0005524">
    <property type="term" value="F:ATP binding"/>
    <property type="evidence" value="ECO:0007669"/>
    <property type="project" value="UniProtKB-KW"/>
</dbReference>
<keyword evidence="8" id="KW-0378">Hydrolase</keyword>
<evidence type="ECO:0000259" key="16">
    <source>
        <dbReference type="PROSITE" id="PS51192"/>
    </source>
</evidence>
<evidence type="ECO:0000256" key="10">
    <source>
        <dbReference type="ARBA" id="ARBA00022833"/>
    </source>
</evidence>
<evidence type="ECO:0000256" key="2">
    <source>
        <dbReference type="ARBA" id="ARBA00006866"/>
    </source>
</evidence>
<dbReference type="InterPro" id="IPR051363">
    <property type="entry name" value="RLR_Helicase"/>
</dbReference>
<keyword evidence="7" id="KW-0547">Nucleotide-binding</keyword>
<dbReference type="PROSITE" id="PS51192">
    <property type="entry name" value="HELICASE_ATP_BIND_1"/>
    <property type="match status" value="1"/>
</dbReference>
<evidence type="ECO:0000256" key="9">
    <source>
        <dbReference type="ARBA" id="ARBA00022806"/>
    </source>
</evidence>
<accession>A0AAN8J1U8</accession>
<dbReference type="InterPro" id="IPR041204">
    <property type="entry name" value="RIG-I-like_C"/>
</dbReference>
<comment type="subcellular location">
    <subcellularLocation>
        <location evidence="1">Cytoplasm</location>
    </subcellularLocation>
</comment>
<evidence type="ECO:0000256" key="8">
    <source>
        <dbReference type="ARBA" id="ARBA00022801"/>
    </source>
</evidence>
<dbReference type="InterPro" id="IPR011545">
    <property type="entry name" value="DEAD/DEAH_box_helicase_dom"/>
</dbReference>
<dbReference type="Gene3D" id="3.40.50.300">
    <property type="entry name" value="P-loop containing nucleotide triphosphate hydrolases"/>
    <property type="match status" value="2"/>
</dbReference>
<evidence type="ECO:0000256" key="11">
    <source>
        <dbReference type="ARBA" id="ARBA00022840"/>
    </source>
</evidence>
<keyword evidence="14" id="KW-0051">Antiviral defense</keyword>
<dbReference type="EC" id="3.6.4.13" evidence="3"/>
<evidence type="ECO:0000256" key="7">
    <source>
        <dbReference type="ARBA" id="ARBA00022741"/>
    </source>
</evidence>
<evidence type="ECO:0000313" key="19">
    <source>
        <dbReference type="EMBL" id="KAK5976819.1"/>
    </source>
</evidence>
<dbReference type="InterPro" id="IPR027417">
    <property type="entry name" value="P-loop_NTPase"/>
</dbReference>
<dbReference type="InterPro" id="IPR038557">
    <property type="entry name" value="RLR_C_sf"/>
</dbReference>
<evidence type="ECO:0000256" key="6">
    <source>
        <dbReference type="ARBA" id="ARBA00022723"/>
    </source>
</evidence>
<dbReference type="PROSITE" id="PS51194">
    <property type="entry name" value="HELICASE_CTER"/>
    <property type="match status" value="1"/>
</dbReference>